<evidence type="ECO:0000313" key="2">
    <source>
        <dbReference type="EMBL" id="OAQ74572.1"/>
    </source>
</evidence>
<name>A0A179G9T2_PURLI</name>
<protein>
    <submittedName>
        <fullName evidence="2">Uncharacterized protein</fullName>
    </submittedName>
</protein>
<dbReference type="EMBL" id="LSBH01000009">
    <property type="protein sequence ID" value="OAQ74572.1"/>
    <property type="molecule type" value="Genomic_DNA"/>
</dbReference>
<gene>
    <name evidence="2" type="ORF">VFPBJ_09867</name>
</gene>
<dbReference type="Proteomes" id="UP000078240">
    <property type="component" value="Unassembled WGS sequence"/>
</dbReference>
<feature type="region of interest" description="Disordered" evidence="1">
    <location>
        <begin position="1"/>
        <end position="22"/>
    </location>
</feature>
<accession>A0A179G9T2</accession>
<evidence type="ECO:0000256" key="1">
    <source>
        <dbReference type="SAM" id="MobiDB-lite"/>
    </source>
</evidence>
<sequence length="91" mass="10285">MFHQWTANSSFRATSSPSQKSTLRIEPRAILVLILVVPVVPSHRSDCIRSRGDVFGVAHVLRTRVRRSSNAHASEGKEKGEECLKLHCEYR</sequence>
<reference evidence="2 3" key="1">
    <citation type="submission" date="2016-01" db="EMBL/GenBank/DDBJ databases">
        <title>Biosynthesis of antibiotic leucinostatins and their inhibition on Phytophthora in bio-control Purpureocillium lilacinum.</title>
        <authorList>
            <person name="Wang G."/>
            <person name="Liu Z."/>
            <person name="Lin R."/>
            <person name="Li E."/>
            <person name="Mao Z."/>
            <person name="Ling J."/>
            <person name="Yin W."/>
            <person name="Xie B."/>
        </authorList>
    </citation>
    <scope>NUCLEOTIDE SEQUENCE [LARGE SCALE GENOMIC DNA]</scope>
    <source>
        <strain evidence="2">PLBJ-1</strain>
    </source>
</reference>
<comment type="caution">
    <text evidence="2">The sequence shown here is derived from an EMBL/GenBank/DDBJ whole genome shotgun (WGS) entry which is preliminary data.</text>
</comment>
<organism evidence="2 3">
    <name type="scientific">Purpureocillium lilacinum</name>
    <name type="common">Paecilomyces lilacinus</name>
    <dbReference type="NCBI Taxonomy" id="33203"/>
    <lineage>
        <taxon>Eukaryota</taxon>
        <taxon>Fungi</taxon>
        <taxon>Dikarya</taxon>
        <taxon>Ascomycota</taxon>
        <taxon>Pezizomycotina</taxon>
        <taxon>Sordariomycetes</taxon>
        <taxon>Hypocreomycetidae</taxon>
        <taxon>Hypocreales</taxon>
        <taxon>Ophiocordycipitaceae</taxon>
        <taxon>Purpureocillium</taxon>
    </lineage>
</organism>
<dbReference type="AlphaFoldDB" id="A0A179G9T2"/>
<evidence type="ECO:0000313" key="3">
    <source>
        <dbReference type="Proteomes" id="UP000078240"/>
    </source>
</evidence>
<proteinExistence type="predicted"/>